<evidence type="ECO:0000256" key="2">
    <source>
        <dbReference type="ARBA" id="ARBA00022475"/>
    </source>
</evidence>
<dbReference type="Pfam" id="PF13091">
    <property type="entry name" value="PLDc_2"/>
    <property type="match status" value="2"/>
</dbReference>
<keyword evidence="10" id="KW-0594">Phospholipid biosynthesis</keyword>
<dbReference type="InterPro" id="IPR022924">
    <property type="entry name" value="Cardiolipin_synthase"/>
</dbReference>
<dbReference type="PROSITE" id="PS50035">
    <property type="entry name" value="PLD"/>
    <property type="match status" value="2"/>
</dbReference>
<dbReference type="CDD" id="cd09110">
    <property type="entry name" value="PLDc_CLS_1"/>
    <property type="match status" value="1"/>
</dbReference>
<proteinExistence type="predicted"/>
<dbReference type="PANTHER" id="PTHR21248">
    <property type="entry name" value="CARDIOLIPIN SYNTHASE"/>
    <property type="match status" value="1"/>
</dbReference>
<dbReference type="InterPro" id="IPR001736">
    <property type="entry name" value="PLipase_D/transphosphatidylase"/>
</dbReference>
<evidence type="ECO:0000259" key="13">
    <source>
        <dbReference type="PROSITE" id="PS50035"/>
    </source>
</evidence>
<comment type="subcellular location">
    <subcellularLocation>
        <location evidence="1">Cell membrane</location>
    </subcellularLocation>
</comment>
<organism evidence="14 15">
    <name type="scientific">Ectobacillus ponti</name>
    <dbReference type="NCBI Taxonomy" id="2961894"/>
    <lineage>
        <taxon>Bacteria</taxon>
        <taxon>Bacillati</taxon>
        <taxon>Bacillota</taxon>
        <taxon>Bacilli</taxon>
        <taxon>Bacillales</taxon>
        <taxon>Bacillaceae</taxon>
        <taxon>Ectobacillus</taxon>
    </lineage>
</organism>
<dbReference type="SUPFAM" id="SSF56024">
    <property type="entry name" value="Phospholipase D/nuclease"/>
    <property type="match status" value="2"/>
</dbReference>
<dbReference type="Gene3D" id="3.30.870.10">
    <property type="entry name" value="Endonuclease Chain A"/>
    <property type="match status" value="2"/>
</dbReference>
<dbReference type="FunFam" id="3.30.870.10:FF:000014">
    <property type="entry name" value="Cardiolipin synthase"/>
    <property type="match status" value="1"/>
</dbReference>
<evidence type="ECO:0000256" key="11">
    <source>
        <dbReference type="ARBA" id="ARBA00023264"/>
    </source>
</evidence>
<dbReference type="InterPro" id="IPR025202">
    <property type="entry name" value="PLD-like_dom"/>
</dbReference>
<dbReference type="EMBL" id="JANCLT010000002">
    <property type="protein sequence ID" value="MCP8967973.1"/>
    <property type="molecule type" value="Genomic_DNA"/>
</dbReference>
<evidence type="ECO:0000256" key="10">
    <source>
        <dbReference type="ARBA" id="ARBA00023209"/>
    </source>
</evidence>
<evidence type="ECO:0000313" key="15">
    <source>
        <dbReference type="Proteomes" id="UP001156102"/>
    </source>
</evidence>
<keyword evidence="2" id="KW-1003">Cell membrane</keyword>
<accession>A0AA41X807</accession>
<feature type="domain" description="PLD phosphodiesterase" evidence="13">
    <location>
        <begin position="138"/>
        <end position="165"/>
    </location>
</feature>
<feature type="domain" description="PLD phosphodiesterase" evidence="13">
    <location>
        <begin position="310"/>
        <end position="337"/>
    </location>
</feature>
<evidence type="ECO:0000256" key="1">
    <source>
        <dbReference type="ARBA" id="ARBA00004236"/>
    </source>
</evidence>
<evidence type="ECO:0000256" key="3">
    <source>
        <dbReference type="ARBA" id="ARBA00022516"/>
    </source>
</evidence>
<protein>
    <recommendedName>
        <fullName evidence="12">Cardiolipin synthase</fullName>
        <ecNumber evidence="12">2.7.8.-</ecNumber>
    </recommendedName>
</protein>
<dbReference type="SMART" id="SM00155">
    <property type="entry name" value="PLDc"/>
    <property type="match status" value="2"/>
</dbReference>
<keyword evidence="6" id="KW-0677">Repeat</keyword>
<keyword evidence="11" id="KW-1208">Phospholipid metabolism</keyword>
<evidence type="ECO:0000313" key="14">
    <source>
        <dbReference type="EMBL" id="MCP8967973.1"/>
    </source>
</evidence>
<dbReference type="NCBIfam" id="TIGR04265">
    <property type="entry name" value="bac_cardiolipin"/>
    <property type="match status" value="1"/>
</dbReference>
<dbReference type="PANTHER" id="PTHR21248:SF7">
    <property type="entry name" value="MINOR CARDIOLIPIN SYNTHASE CLSB"/>
    <property type="match status" value="1"/>
</dbReference>
<dbReference type="RefSeq" id="WP_254757876.1">
    <property type="nucleotide sequence ID" value="NZ_JANCLT010000002.1"/>
</dbReference>
<dbReference type="CDD" id="cd09112">
    <property type="entry name" value="PLDc_CLS_2"/>
    <property type="match status" value="1"/>
</dbReference>
<dbReference type="GO" id="GO:0005886">
    <property type="term" value="C:plasma membrane"/>
    <property type="evidence" value="ECO:0007669"/>
    <property type="project" value="UniProtKB-SubCell"/>
</dbReference>
<evidence type="ECO:0000256" key="7">
    <source>
        <dbReference type="ARBA" id="ARBA00022989"/>
    </source>
</evidence>
<evidence type="ECO:0000256" key="5">
    <source>
        <dbReference type="ARBA" id="ARBA00022692"/>
    </source>
</evidence>
<dbReference type="GO" id="GO:0032049">
    <property type="term" value="P:cardiolipin biosynthetic process"/>
    <property type="evidence" value="ECO:0007669"/>
    <property type="project" value="UniProtKB-UniRule"/>
</dbReference>
<keyword evidence="9" id="KW-0472">Membrane</keyword>
<reference evidence="14" key="1">
    <citation type="submission" date="2022-07" db="EMBL/GenBank/DDBJ databases">
        <authorList>
            <person name="Li W.-J."/>
            <person name="Deng Q.-Q."/>
        </authorList>
    </citation>
    <scope>NUCLEOTIDE SEQUENCE</scope>
    <source>
        <strain evidence="14">SYSU M60031</strain>
    </source>
</reference>
<gene>
    <name evidence="14" type="primary">cls</name>
    <name evidence="14" type="ORF">NK662_05400</name>
</gene>
<comment type="caution">
    <text evidence="14">The sequence shown here is derived from an EMBL/GenBank/DDBJ whole genome shotgun (WGS) entry which is preliminary data.</text>
</comment>
<name>A0AA41X807_9BACI</name>
<keyword evidence="4" id="KW-0808">Transferase</keyword>
<evidence type="ECO:0000256" key="12">
    <source>
        <dbReference type="NCBIfam" id="TIGR04265"/>
    </source>
</evidence>
<dbReference type="EC" id="2.7.8.-" evidence="12"/>
<keyword evidence="8" id="KW-0443">Lipid metabolism</keyword>
<keyword evidence="7" id="KW-1133">Transmembrane helix</keyword>
<keyword evidence="3" id="KW-0444">Lipid biosynthesis</keyword>
<evidence type="ECO:0000256" key="6">
    <source>
        <dbReference type="ARBA" id="ARBA00022737"/>
    </source>
</evidence>
<dbReference type="AlphaFoldDB" id="A0AA41X807"/>
<dbReference type="GO" id="GO:0008808">
    <property type="term" value="F:cardiolipin synthase activity"/>
    <property type="evidence" value="ECO:0007669"/>
    <property type="project" value="UniProtKB-UniRule"/>
</dbReference>
<sequence length="397" mass="46675">MTVFLLVLLLFIAWLPVDFWLGRRRQLKRVRQRAFPRRKSDFRLYTYGKMLYRDLFADIEQAKDHIHILFFIVKNDAVSQRFLQLLMKKAQEGVEVRLLLDRVGSHLLSRKSIRELRRAGVHFAFCHNPRFPYFFYSINQRNHRKITVIDGKIGYVGGFNIGEEYLGNDPKLGNWRDYHLRLTGEGVQDLQTQFLHDWRDDTKENLLRESRYFPPLLPGAVEHYFVPTDGAYLQQTFLDLIEMAQHDIYIGTPYFIPGKRLMDALIQAAQRGVRIAVLVPKKSDHPLVREAKFPYMRQLLREGCDVYEFLNGFFHAKIFIVDGHICDIGTANFDLRSLYINHEMNCIMQDSSFFAAIKKEVDEDLEASRKLTLEDVERLSFGERLKEKIGTIIAFFL</sequence>
<evidence type="ECO:0000256" key="9">
    <source>
        <dbReference type="ARBA" id="ARBA00023136"/>
    </source>
</evidence>
<keyword evidence="5" id="KW-0812">Transmembrane</keyword>
<evidence type="ECO:0000256" key="8">
    <source>
        <dbReference type="ARBA" id="ARBA00023098"/>
    </source>
</evidence>
<evidence type="ECO:0000256" key="4">
    <source>
        <dbReference type="ARBA" id="ARBA00022679"/>
    </source>
</evidence>
<keyword evidence="15" id="KW-1185">Reference proteome</keyword>
<dbReference type="Proteomes" id="UP001156102">
    <property type="component" value="Unassembled WGS sequence"/>
</dbReference>